<dbReference type="Proteomes" id="UP001217485">
    <property type="component" value="Unassembled WGS sequence"/>
</dbReference>
<evidence type="ECO:0000313" key="3">
    <source>
        <dbReference type="EMBL" id="MDC0681941.1"/>
    </source>
</evidence>
<dbReference type="InterPro" id="IPR038720">
    <property type="entry name" value="YprB_RNase_H-like_dom"/>
</dbReference>
<reference evidence="3 4" key="1">
    <citation type="submission" date="2023-01" db="EMBL/GenBank/DDBJ databases">
        <title>Minimal conservation of predation-associated metabolite biosynthetic gene clusters underscores biosynthetic potential of Myxococcota including descriptions for ten novel species: Archangium lansinium sp. nov., Myxococcus landrumus sp. nov., Nannocystis bai.</title>
        <authorList>
            <person name="Ahearne A."/>
            <person name="Stevens C."/>
            <person name="Dowd S."/>
        </authorList>
    </citation>
    <scope>NUCLEOTIDE SEQUENCE [LARGE SCALE GENOMIC DNA]</scope>
    <source>
        <strain evidence="3 4">WIWO2</strain>
    </source>
</reference>
<dbReference type="EMBL" id="JAQNDK010000003">
    <property type="protein sequence ID" value="MDC0681941.1"/>
    <property type="molecule type" value="Genomic_DNA"/>
</dbReference>
<dbReference type="PANTHER" id="PTHR38462">
    <property type="entry name" value="EXONUCLEASE-LIKE PROTEIN"/>
    <property type="match status" value="1"/>
</dbReference>
<dbReference type="RefSeq" id="WP_272099402.1">
    <property type="nucleotide sequence ID" value="NZ_JAQNDK010000003.1"/>
</dbReference>
<evidence type="ECO:0000313" key="4">
    <source>
        <dbReference type="Proteomes" id="UP001217485"/>
    </source>
</evidence>
<sequence>MTSFKSKLARLGPLPAERRGAAPLAPAPASLDRGPAVDGVGPSDAPPAPPPAAPAPSDAAPAAAVASTGVARPSLDDLRERISRIVARGAPPTPRADPARGELPFHVEQTPGGPLYASRTRSLAAARVGRAPLVAARDADPAMLALLSLDPALAGCDVRRALFLDTETTGLAGGTGTVPFLIGLAWFDPGADSAGPLGEPSSDGFVMEQLLLRRLGEEEPILRRLTERLAGASMIVTYNGKAFDMPLLRTRYVMNRLPPPPELPHLDLVHVARRIHKARLKSRTLIALEHDVLGRVRVGDVPGGEIVACYAHFLRTGDEEALLGVVEHNAADVLAMVALVGLYGEPLGSLAAGDLAGVAATLRRAGALERAAELADAAVERGGGAVARRARGDIAKARGDKARALADYEALAAEIDDPSVRLELAKLYEHHVRAFSRALELADQGTAEPEPAQARRRARLQRKVDRSAAVLALPFGQATGAGAGAVDGAAARPGSEPAAPRREGEE</sequence>
<dbReference type="SUPFAM" id="SSF53098">
    <property type="entry name" value="Ribonuclease H-like"/>
    <property type="match status" value="1"/>
</dbReference>
<dbReference type="InterPro" id="IPR012337">
    <property type="entry name" value="RNaseH-like_sf"/>
</dbReference>
<feature type="compositionally biased region" description="Pro residues" evidence="1">
    <location>
        <begin position="44"/>
        <end position="54"/>
    </location>
</feature>
<dbReference type="InterPro" id="IPR036397">
    <property type="entry name" value="RNaseH_sf"/>
</dbReference>
<feature type="region of interest" description="Disordered" evidence="1">
    <location>
        <begin position="86"/>
        <end position="116"/>
    </location>
</feature>
<keyword evidence="4" id="KW-1185">Reference proteome</keyword>
<gene>
    <name evidence="3" type="ORF">POL72_29655</name>
</gene>
<feature type="domain" description="YprB ribonuclease H-like" evidence="2">
    <location>
        <begin position="162"/>
        <end position="340"/>
    </location>
</feature>
<feature type="region of interest" description="Disordered" evidence="1">
    <location>
        <begin position="479"/>
        <end position="506"/>
    </location>
</feature>
<comment type="caution">
    <text evidence="3">The sequence shown here is derived from an EMBL/GenBank/DDBJ whole genome shotgun (WGS) entry which is preliminary data.</text>
</comment>
<proteinExistence type="predicted"/>
<accession>A0ABT5C695</accession>
<feature type="region of interest" description="Disordered" evidence="1">
    <location>
        <begin position="1"/>
        <end position="72"/>
    </location>
</feature>
<feature type="compositionally biased region" description="Low complexity" evidence="1">
    <location>
        <begin position="55"/>
        <end position="71"/>
    </location>
</feature>
<dbReference type="Pfam" id="PF13482">
    <property type="entry name" value="RNase_H_2"/>
    <property type="match status" value="1"/>
</dbReference>
<dbReference type="Gene3D" id="3.30.420.10">
    <property type="entry name" value="Ribonuclease H-like superfamily/Ribonuclease H"/>
    <property type="match status" value="1"/>
</dbReference>
<name>A0ABT5C695_9BACT</name>
<organism evidence="3 4">
    <name type="scientific">Sorangium atrum</name>
    <dbReference type="NCBI Taxonomy" id="2995308"/>
    <lineage>
        <taxon>Bacteria</taxon>
        <taxon>Pseudomonadati</taxon>
        <taxon>Myxococcota</taxon>
        <taxon>Polyangia</taxon>
        <taxon>Polyangiales</taxon>
        <taxon>Polyangiaceae</taxon>
        <taxon>Sorangium</taxon>
    </lineage>
</organism>
<evidence type="ECO:0000259" key="2">
    <source>
        <dbReference type="Pfam" id="PF13482"/>
    </source>
</evidence>
<evidence type="ECO:0000256" key="1">
    <source>
        <dbReference type="SAM" id="MobiDB-lite"/>
    </source>
</evidence>
<protein>
    <submittedName>
        <fullName evidence="3">Ribonuclease H-like domain-containing protein</fullName>
    </submittedName>
</protein>
<dbReference type="PANTHER" id="PTHR38462:SF1">
    <property type="entry name" value="YPRB RIBONUCLEASE H-LIKE DOMAIN-CONTAINING PROTEIN"/>
    <property type="match status" value="1"/>
</dbReference>